<protein>
    <submittedName>
        <fullName evidence="1">Aldose 1-epimerase family protein</fullName>
    </submittedName>
</protein>
<dbReference type="CDD" id="cd09024">
    <property type="entry name" value="Aldose_epim_lacX"/>
    <property type="match status" value="1"/>
</dbReference>
<dbReference type="RefSeq" id="WP_216240358.1">
    <property type="nucleotide sequence ID" value="NZ_JABACJ020000004.1"/>
</dbReference>
<name>A0ABS6D1C4_9FIRM</name>
<dbReference type="Pfam" id="PF01263">
    <property type="entry name" value="Aldose_epim"/>
    <property type="match status" value="1"/>
</dbReference>
<evidence type="ECO:0000313" key="2">
    <source>
        <dbReference type="Proteomes" id="UP000723714"/>
    </source>
</evidence>
<organism evidence="1 2">
    <name type="scientific">Faecalicatena faecalis</name>
    <dbReference type="NCBI Taxonomy" id="2726362"/>
    <lineage>
        <taxon>Bacteria</taxon>
        <taxon>Bacillati</taxon>
        <taxon>Bacillota</taxon>
        <taxon>Clostridia</taxon>
        <taxon>Lachnospirales</taxon>
        <taxon>Lachnospiraceae</taxon>
        <taxon>Faecalicatena</taxon>
    </lineage>
</organism>
<accession>A0ABS6D1C4</accession>
<gene>
    <name evidence="1" type="ORF">HGO97_006130</name>
</gene>
<reference evidence="1 2" key="1">
    <citation type="submission" date="2021-06" db="EMBL/GenBank/DDBJ databases">
        <title>Faecalicatena sp. nov. isolated from porcine feces.</title>
        <authorList>
            <person name="Oh B.S."/>
            <person name="Lee J.H."/>
        </authorList>
    </citation>
    <scope>NUCLEOTIDE SEQUENCE [LARGE SCALE GENOMIC DNA]</scope>
    <source>
        <strain evidence="1 2">AGMB00832</strain>
    </source>
</reference>
<dbReference type="Proteomes" id="UP000723714">
    <property type="component" value="Unassembled WGS sequence"/>
</dbReference>
<comment type="caution">
    <text evidence="1">The sequence shown here is derived from an EMBL/GenBank/DDBJ whole genome shotgun (WGS) entry which is preliminary data.</text>
</comment>
<dbReference type="InterPro" id="IPR037481">
    <property type="entry name" value="LacX"/>
</dbReference>
<dbReference type="InterPro" id="IPR008183">
    <property type="entry name" value="Aldose_1/G6P_1-epimerase"/>
</dbReference>
<proteinExistence type="predicted"/>
<evidence type="ECO:0000313" key="1">
    <source>
        <dbReference type="EMBL" id="MBU3875389.1"/>
    </source>
</evidence>
<dbReference type="EMBL" id="JABACJ020000004">
    <property type="protein sequence ID" value="MBU3875389.1"/>
    <property type="molecule type" value="Genomic_DNA"/>
</dbReference>
<sequence length="299" mass="34648">MEYILENKVLKLKFQSLGGALSSIQDTDGLEYLWQGDKAYWGGQAPVLFPICGSLRGDRAQIGNRKITEMPRHGIVRKRDFVCVKQTEKEIVFQIENDAKMFLQYPYSFILEIKYELEGNRIRTQYKVTNLSDEDMPFFIGGHPGFNCPFYDEESYEDYRLEFSMAESCSVPMPVTETGLIDIENRSPFLENQSELYLSHAMFEKDAVILDEIKSRSVKLLSRNHKKGIQLDFKDFPYLILWSSTNHGPFIALEPWLGLSTCSDEGDIFEEKRNVQIVKSKMSREYYFDIIVLGKEDAK</sequence>
<keyword evidence="2" id="KW-1185">Reference proteome</keyword>